<accession>A0ABD2C403</accession>
<keyword evidence="2" id="KW-1185">Reference proteome</keyword>
<evidence type="ECO:0000313" key="1">
    <source>
        <dbReference type="EMBL" id="KAL2739764.1"/>
    </source>
</evidence>
<dbReference type="EMBL" id="JAYRBN010000061">
    <property type="protein sequence ID" value="KAL2739764.1"/>
    <property type="molecule type" value="Genomic_DNA"/>
</dbReference>
<gene>
    <name evidence="1" type="ORF">V1477_011153</name>
</gene>
<organism evidence="1 2">
    <name type="scientific">Vespula maculifrons</name>
    <name type="common">Eastern yellow jacket</name>
    <name type="synonym">Wasp</name>
    <dbReference type="NCBI Taxonomy" id="7453"/>
    <lineage>
        <taxon>Eukaryota</taxon>
        <taxon>Metazoa</taxon>
        <taxon>Ecdysozoa</taxon>
        <taxon>Arthropoda</taxon>
        <taxon>Hexapoda</taxon>
        <taxon>Insecta</taxon>
        <taxon>Pterygota</taxon>
        <taxon>Neoptera</taxon>
        <taxon>Endopterygota</taxon>
        <taxon>Hymenoptera</taxon>
        <taxon>Apocrita</taxon>
        <taxon>Aculeata</taxon>
        <taxon>Vespoidea</taxon>
        <taxon>Vespidae</taxon>
        <taxon>Vespinae</taxon>
        <taxon>Vespula</taxon>
    </lineage>
</organism>
<proteinExistence type="predicted"/>
<dbReference type="AlphaFoldDB" id="A0ABD2C403"/>
<dbReference type="Proteomes" id="UP001607303">
    <property type="component" value="Unassembled WGS sequence"/>
</dbReference>
<comment type="caution">
    <text evidence="1">The sequence shown here is derived from an EMBL/GenBank/DDBJ whole genome shotgun (WGS) entry which is preliminary data.</text>
</comment>
<name>A0ABD2C403_VESMC</name>
<sequence length="63" mass="6974">MQAAISNSGSISKKYLQNSSAEKCSFHMLPGDAFVNEIQYVTFKPVLVEQSDNTMNHHVGLDD</sequence>
<evidence type="ECO:0000313" key="2">
    <source>
        <dbReference type="Proteomes" id="UP001607303"/>
    </source>
</evidence>
<protein>
    <submittedName>
        <fullName evidence="1">Uncharacterized protein</fullName>
    </submittedName>
</protein>
<reference evidence="1 2" key="1">
    <citation type="journal article" date="2024" name="Ann. Entomol. Soc. Am.">
        <title>Genomic analyses of the southern and eastern yellowjacket wasps (Hymenoptera: Vespidae) reveal evolutionary signatures of social life.</title>
        <authorList>
            <person name="Catto M.A."/>
            <person name="Caine P.B."/>
            <person name="Orr S.E."/>
            <person name="Hunt B.G."/>
            <person name="Goodisman M.A.D."/>
        </authorList>
    </citation>
    <scope>NUCLEOTIDE SEQUENCE [LARGE SCALE GENOMIC DNA]</scope>
    <source>
        <strain evidence="1">232</strain>
        <tissue evidence="1">Head and thorax</tissue>
    </source>
</reference>